<dbReference type="Gene3D" id="2.10.25.10">
    <property type="entry name" value="Laminin"/>
    <property type="match status" value="1"/>
</dbReference>
<proteinExistence type="predicted"/>
<accession>A0A8S1ZH49</accession>
<sequence length="304" mass="33187">MGMEVVNISLPGDEYGHYTSGSFGSIRVKSRITSVGCSEDGKESGSVLNLTDSPFFFGFRNSLVAIGCNSKASLTNIEPNKVGCELNCTTSKEKFPSKSIPFSTKPDVLATRCLILTLRFVQRTKGKKKEAVMATDVVVQVYPVMRLNRTSCRCNNITINGTNYAKCGCAEGYTCNPYRIGGCEDINDCLIRNPDGSRWHCRESDTCVNVPGSFYCVGDKTGAIMIGVGAGLGILVLVGGIWWLRKFFEKRKMQQQLHTREEEEGTNTADIADMWTIGATAPASSIVASSFSLEVEPLLPRPAW</sequence>
<feature type="transmembrane region" description="Helical" evidence="2">
    <location>
        <begin position="223"/>
        <end position="244"/>
    </location>
</feature>
<gene>
    <name evidence="3" type="ORF">AARE701A_LOCUS1597</name>
</gene>
<dbReference type="InterPro" id="IPR018097">
    <property type="entry name" value="EGF_Ca-bd_CS"/>
</dbReference>
<organism evidence="3 4">
    <name type="scientific">Arabidopsis arenosa</name>
    <name type="common">Sand rock-cress</name>
    <name type="synonym">Cardaminopsis arenosa</name>
    <dbReference type="NCBI Taxonomy" id="38785"/>
    <lineage>
        <taxon>Eukaryota</taxon>
        <taxon>Viridiplantae</taxon>
        <taxon>Streptophyta</taxon>
        <taxon>Embryophyta</taxon>
        <taxon>Tracheophyta</taxon>
        <taxon>Spermatophyta</taxon>
        <taxon>Magnoliopsida</taxon>
        <taxon>eudicotyledons</taxon>
        <taxon>Gunneridae</taxon>
        <taxon>Pentapetalae</taxon>
        <taxon>rosids</taxon>
        <taxon>malvids</taxon>
        <taxon>Brassicales</taxon>
        <taxon>Brassicaceae</taxon>
        <taxon>Camelineae</taxon>
        <taxon>Arabidopsis</taxon>
    </lineage>
</organism>
<keyword evidence="2" id="KW-0812">Transmembrane</keyword>
<dbReference type="AlphaFoldDB" id="A0A8S1ZH49"/>
<dbReference type="CDD" id="cd00054">
    <property type="entry name" value="EGF_CA"/>
    <property type="match status" value="1"/>
</dbReference>
<evidence type="ECO:0000313" key="4">
    <source>
        <dbReference type="Proteomes" id="UP000682877"/>
    </source>
</evidence>
<reference evidence="3" key="1">
    <citation type="submission" date="2021-01" db="EMBL/GenBank/DDBJ databases">
        <authorList>
            <person name="Bezrukov I."/>
        </authorList>
    </citation>
    <scope>NUCLEOTIDE SEQUENCE</scope>
</reference>
<keyword evidence="2" id="KW-1133">Transmembrane helix</keyword>
<dbReference type="GO" id="GO:0005509">
    <property type="term" value="F:calcium ion binding"/>
    <property type="evidence" value="ECO:0007669"/>
    <property type="project" value="InterPro"/>
</dbReference>
<name>A0A8S1ZH49_ARAAE</name>
<dbReference type="EMBL" id="LR999451">
    <property type="protein sequence ID" value="CAE5957943.1"/>
    <property type="molecule type" value="Genomic_DNA"/>
</dbReference>
<dbReference type="Proteomes" id="UP000682877">
    <property type="component" value="Chromosome 1"/>
</dbReference>
<protein>
    <submittedName>
        <fullName evidence="3">Uncharacterized protein</fullName>
    </submittedName>
</protein>
<dbReference type="PROSITE" id="PS01187">
    <property type="entry name" value="EGF_CA"/>
    <property type="match status" value="1"/>
</dbReference>
<evidence type="ECO:0000256" key="2">
    <source>
        <dbReference type="SAM" id="Phobius"/>
    </source>
</evidence>
<evidence type="ECO:0000313" key="3">
    <source>
        <dbReference type="EMBL" id="CAE5957943.1"/>
    </source>
</evidence>
<keyword evidence="2" id="KW-0472">Membrane</keyword>
<evidence type="ECO:0000256" key="1">
    <source>
        <dbReference type="ARBA" id="ARBA00023157"/>
    </source>
</evidence>
<keyword evidence="1" id="KW-1015">Disulfide bond</keyword>
<keyword evidence="4" id="KW-1185">Reference proteome</keyword>